<comment type="caution">
    <text evidence="2">The sequence shown here is derived from an EMBL/GenBank/DDBJ whole genome shotgun (WGS) entry which is preliminary data.</text>
</comment>
<feature type="transmembrane region" description="Helical" evidence="1">
    <location>
        <begin position="107"/>
        <end position="124"/>
    </location>
</feature>
<dbReference type="InterPro" id="IPR019690">
    <property type="entry name" value="DUF2569"/>
</dbReference>
<gene>
    <name evidence="2" type="ORF">AV656_03440</name>
</gene>
<dbReference type="Proteomes" id="UP000076490">
    <property type="component" value="Unassembled WGS sequence"/>
</dbReference>
<keyword evidence="1" id="KW-0812">Transmembrane</keyword>
<evidence type="ECO:0000313" key="3">
    <source>
        <dbReference type="Proteomes" id="UP000076490"/>
    </source>
</evidence>
<feature type="transmembrane region" description="Helical" evidence="1">
    <location>
        <begin position="21"/>
        <end position="44"/>
    </location>
</feature>
<dbReference type="RefSeq" id="WP_063179067.1">
    <property type="nucleotide sequence ID" value="NZ_LQNT01000009.1"/>
</dbReference>
<sequence length="134" mass="15510">MNHEATDGDSEFHTDSRYAIVAGWLILPALYLLFNLFTVSSVILSFNPLDMRGQDLIVYIIYLLLTVYYFYIAYNWIKRKKRLPLLIIIAYIINILINISAWLAGMGGLLGIGISVLWIVYFVRSRRVKATFIR</sequence>
<reference evidence="2 3" key="1">
    <citation type="submission" date="2016-01" db="EMBL/GenBank/DDBJ databases">
        <title>Whole genome sequencing of Bhargavaea cecembensis T14.</title>
        <authorList>
            <person name="Hong K.W."/>
        </authorList>
    </citation>
    <scope>NUCLEOTIDE SEQUENCE [LARGE SCALE GENOMIC DNA]</scope>
    <source>
        <strain evidence="2 3">T14</strain>
    </source>
</reference>
<dbReference type="OrthoDB" id="9155572at2"/>
<keyword evidence="1" id="KW-1133">Transmembrane helix</keyword>
<dbReference type="Pfam" id="PF10754">
    <property type="entry name" value="DUF2569"/>
    <property type="match status" value="1"/>
</dbReference>
<organism evidence="2 3">
    <name type="scientific">Bhargavaea cecembensis</name>
    <dbReference type="NCBI Taxonomy" id="394098"/>
    <lineage>
        <taxon>Bacteria</taxon>
        <taxon>Bacillati</taxon>
        <taxon>Bacillota</taxon>
        <taxon>Bacilli</taxon>
        <taxon>Bacillales</taxon>
        <taxon>Caryophanaceae</taxon>
        <taxon>Bhargavaea</taxon>
    </lineage>
</organism>
<keyword evidence="1" id="KW-0472">Membrane</keyword>
<name>A0A161RIM9_9BACL</name>
<dbReference type="EMBL" id="LQNT01000009">
    <property type="protein sequence ID" value="KZE37998.1"/>
    <property type="molecule type" value="Genomic_DNA"/>
</dbReference>
<dbReference type="AlphaFoldDB" id="A0A161RIM9"/>
<evidence type="ECO:0000256" key="1">
    <source>
        <dbReference type="SAM" id="Phobius"/>
    </source>
</evidence>
<accession>A0A161RIM9</accession>
<protein>
    <submittedName>
        <fullName evidence="2">Uncharacterized protein</fullName>
    </submittedName>
</protein>
<feature type="transmembrane region" description="Helical" evidence="1">
    <location>
        <begin position="56"/>
        <end position="76"/>
    </location>
</feature>
<feature type="transmembrane region" description="Helical" evidence="1">
    <location>
        <begin position="83"/>
        <end position="101"/>
    </location>
</feature>
<evidence type="ECO:0000313" key="2">
    <source>
        <dbReference type="EMBL" id="KZE37998.1"/>
    </source>
</evidence>
<proteinExistence type="predicted"/>